<organism evidence="4 5">
    <name type="scientific">Paramecium pentaurelia</name>
    <dbReference type="NCBI Taxonomy" id="43138"/>
    <lineage>
        <taxon>Eukaryota</taxon>
        <taxon>Sar</taxon>
        <taxon>Alveolata</taxon>
        <taxon>Ciliophora</taxon>
        <taxon>Intramacronucleata</taxon>
        <taxon>Oligohymenophorea</taxon>
        <taxon>Peniculida</taxon>
        <taxon>Parameciidae</taxon>
        <taxon>Paramecium</taxon>
    </lineage>
</organism>
<dbReference type="CDD" id="cd00167">
    <property type="entry name" value="SANT"/>
    <property type="match status" value="1"/>
</dbReference>
<evidence type="ECO:0000259" key="3">
    <source>
        <dbReference type="PROSITE" id="PS51294"/>
    </source>
</evidence>
<dbReference type="EMBL" id="CAJJDO010000093">
    <property type="protein sequence ID" value="CAD8189192.1"/>
    <property type="molecule type" value="Genomic_DNA"/>
</dbReference>
<protein>
    <recommendedName>
        <fullName evidence="6">Myb-like domain-containing protein</fullName>
    </recommendedName>
</protein>
<reference evidence="4" key="1">
    <citation type="submission" date="2021-01" db="EMBL/GenBank/DDBJ databases">
        <authorList>
            <consortium name="Genoscope - CEA"/>
            <person name="William W."/>
        </authorList>
    </citation>
    <scope>NUCLEOTIDE SEQUENCE</scope>
</reference>
<evidence type="ECO:0000259" key="2">
    <source>
        <dbReference type="PROSITE" id="PS50090"/>
    </source>
</evidence>
<evidence type="ECO:0000313" key="5">
    <source>
        <dbReference type="Proteomes" id="UP000689195"/>
    </source>
</evidence>
<dbReference type="PROSITE" id="PS50090">
    <property type="entry name" value="MYB_LIKE"/>
    <property type="match status" value="1"/>
</dbReference>
<feature type="domain" description="HTH myb-type" evidence="3">
    <location>
        <begin position="132"/>
        <end position="178"/>
    </location>
</feature>
<feature type="domain" description="Myb-like" evidence="2">
    <location>
        <begin position="130"/>
        <end position="174"/>
    </location>
</feature>
<comment type="caution">
    <text evidence="4">The sequence shown here is derived from an EMBL/GenBank/DDBJ whole genome shotgun (WGS) entry which is preliminary data.</text>
</comment>
<dbReference type="PROSITE" id="PS51294">
    <property type="entry name" value="HTH_MYB"/>
    <property type="match status" value="1"/>
</dbReference>
<evidence type="ECO:0000313" key="4">
    <source>
        <dbReference type="EMBL" id="CAD8189192.1"/>
    </source>
</evidence>
<evidence type="ECO:0000256" key="1">
    <source>
        <dbReference type="SAM" id="SignalP"/>
    </source>
</evidence>
<keyword evidence="5" id="KW-1185">Reference proteome</keyword>
<dbReference type="InterPro" id="IPR001005">
    <property type="entry name" value="SANT/Myb"/>
</dbReference>
<dbReference type="AlphaFoldDB" id="A0A8S1WJQ7"/>
<dbReference type="Proteomes" id="UP000689195">
    <property type="component" value="Unassembled WGS sequence"/>
</dbReference>
<evidence type="ECO:0008006" key="6">
    <source>
        <dbReference type="Google" id="ProtNLM"/>
    </source>
</evidence>
<name>A0A8S1WJQ7_9CILI</name>
<proteinExistence type="predicted"/>
<keyword evidence="1" id="KW-0732">Signal</keyword>
<feature type="signal peptide" evidence="1">
    <location>
        <begin position="1"/>
        <end position="20"/>
    </location>
</feature>
<dbReference type="InterPro" id="IPR017930">
    <property type="entry name" value="Myb_dom"/>
</dbReference>
<dbReference type="Pfam" id="PF00249">
    <property type="entry name" value="Myb_DNA-binding"/>
    <property type="match status" value="1"/>
</dbReference>
<gene>
    <name evidence="4" type="ORF">PPENT_87.1.T0930079</name>
</gene>
<dbReference type="SMART" id="SM00717">
    <property type="entry name" value="SANT"/>
    <property type="match status" value="1"/>
</dbReference>
<accession>A0A8S1WJQ7</accession>
<feature type="chain" id="PRO_5035750891" description="Myb-like domain-containing protein" evidence="1">
    <location>
        <begin position="21"/>
        <end position="242"/>
    </location>
</feature>
<sequence>MNRNQLLIYLFSLIIETVYYQYHPVQHCKIYLDFSPIYIYMNLLDDQISYQNLEQQTEYFEFLNSLKVEEQYFPLIHIYYQLMQREKRIPSRVWRYEEYSPPRRPSSSINRRQRKRELCYYKIQKISQNSQFTKEEDESILQYVKELGPKFVKIATFFPSKSYSMVKNRYYKHLRNRLFERRGSQELNPNNQDTTQQFKNSMIQPNNEKIEELNQLISSINLFPEITEITKSFIGELSKHLL</sequence>